<protein>
    <submittedName>
        <fullName evidence="11">Metallopeptidase</fullName>
    </submittedName>
</protein>
<proteinExistence type="inferred from homology"/>
<name>A0ABQ0PY65_9PROT</name>
<dbReference type="Pfam" id="PF01431">
    <property type="entry name" value="Peptidase_M13"/>
    <property type="match status" value="1"/>
</dbReference>
<evidence type="ECO:0000256" key="6">
    <source>
        <dbReference type="ARBA" id="ARBA00022833"/>
    </source>
</evidence>
<keyword evidence="4" id="KW-0479">Metal-binding</keyword>
<keyword evidence="6" id="KW-0862">Zinc</keyword>
<dbReference type="InterPro" id="IPR024079">
    <property type="entry name" value="MetalloPept_cat_dom_sf"/>
</dbReference>
<evidence type="ECO:0000259" key="10">
    <source>
        <dbReference type="Pfam" id="PF05649"/>
    </source>
</evidence>
<dbReference type="Pfam" id="PF05649">
    <property type="entry name" value="Peptidase_M13_N"/>
    <property type="match status" value="1"/>
</dbReference>
<accession>A0ABQ0PY65</accession>
<dbReference type="InterPro" id="IPR018497">
    <property type="entry name" value="Peptidase_M13_C"/>
</dbReference>
<dbReference type="RefSeq" id="WP_264814358.1">
    <property type="nucleotide sequence ID" value="NZ_BAPV01000004.1"/>
</dbReference>
<evidence type="ECO:0000256" key="2">
    <source>
        <dbReference type="ARBA" id="ARBA00007357"/>
    </source>
</evidence>
<evidence type="ECO:0000259" key="9">
    <source>
        <dbReference type="Pfam" id="PF01431"/>
    </source>
</evidence>
<evidence type="ECO:0000256" key="5">
    <source>
        <dbReference type="ARBA" id="ARBA00022801"/>
    </source>
</evidence>
<dbReference type="PRINTS" id="PR00786">
    <property type="entry name" value="NEPRILYSIN"/>
</dbReference>
<dbReference type="InterPro" id="IPR042089">
    <property type="entry name" value="Peptidase_M13_dom_2"/>
</dbReference>
<organism evidence="11 12">
    <name type="scientific">Asaia krungthepensis NRIC 0535</name>
    <dbReference type="NCBI Taxonomy" id="1307925"/>
    <lineage>
        <taxon>Bacteria</taxon>
        <taxon>Pseudomonadati</taxon>
        <taxon>Pseudomonadota</taxon>
        <taxon>Alphaproteobacteria</taxon>
        <taxon>Acetobacterales</taxon>
        <taxon>Acetobacteraceae</taxon>
        <taxon>Asaia</taxon>
    </lineage>
</organism>
<keyword evidence="5" id="KW-0378">Hydrolase</keyword>
<evidence type="ECO:0000313" key="11">
    <source>
        <dbReference type="EMBL" id="GBQ84531.1"/>
    </source>
</evidence>
<feature type="domain" description="Peptidase M13 N-terminal" evidence="10">
    <location>
        <begin position="59"/>
        <end position="439"/>
    </location>
</feature>
<feature type="chain" id="PRO_5045078460" evidence="8">
    <location>
        <begin position="27"/>
        <end position="695"/>
    </location>
</feature>
<gene>
    <name evidence="11" type="ORF">AA0535_0521</name>
</gene>
<dbReference type="Gene3D" id="3.40.390.10">
    <property type="entry name" value="Collagenase (Catalytic Domain)"/>
    <property type="match status" value="1"/>
</dbReference>
<keyword evidence="3" id="KW-0645">Protease</keyword>
<dbReference type="PROSITE" id="PS51885">
    <property type="entry name" value="NEPRILYSIN"/>
    <property type="match status" value="1"/>
</dbReference>
<evidence type="ECO:0000256" key="4">
    <source>
        <dbReference type="ARBA" id="ARBA00022723"/>
    </source>
</evidence>
<dbReference type="PANTHER" id="PTHR11733">
    <property type="entry name" value="ZINC METALLOPROTEASE FAMILY M13 NEPRILYSIN-RELATED"/>
    <property type="match status" value="1"/>
</dbReference>
<evidence type="ECO:0000256" key="8">
    <source>
        <dbReference type="SAM" id="SignalP"/>
    </source>
</evidence>
<sequence>MKRTPPFLLGAVSLLALSGHIAPARAADAPAAGNTTQTVKPYDPSWGFNMAGMDKSVRPGDNFFQYANGTYLKNIVIPADRSSFGPFVILAETARERVQSILTDAGKHPAADPKTTEEKLGAFYATFLDTATVDKLGVTPLKADLDAVRAVKDQASLSRLFGQSAYGFQYAPFGLMISADDNDPEQYALIMHQGKLGLPDRDYYLKPDFAAKKKAYQAYIAKTLGMIAWPDADQAAARIVALETELAKAQWSRTEMRDPVKVYNPMSVDELAKKAPGIDWPAFLTASGIPADKLGARRIIVGEPSSIAGMAKILASADYNVLRAWLAFHVASNASAYLGKDFVQSAFDFYDHELEGSPQLPVRWKQAVSHTEDAMGWAIGKIYVDRYFPPAAKARITELTQDVKAAFANRLAHNAWMAPATRAAAGRKLQNFEIQVGYPNKWRDYDGLTVKPGDLYGNAARAVAFDWQYNLGHLDKKVDRNEWFMTPQTVNAYNDPNQVEIVFPAAILQPPFFDPKGDAAVNYGAIGGVIGHEMTHSFDDEGRQYDEHGRLHQWWTPDDVKRFQALADRFGKQYDAFEVLPGVHLNGKLTMGENIADLGGLTLALDAYHASLHGKPAPVVHGLTGDQRVFLGWAQVWRQKLRDDSIRNRAVTDPHSAPEARVNMPMHNIDAWYDAFGVKSGEKLYLSPQDRVKIW</sequence>
<dbReference type="CDD" id="cd08662">
    <property type="entry name" value="M13"/>
    <property type="match status" value="1"/>
</dbReference>
<evidence type="ECO:0000256" key="7">
    <source>
        <dbReference type="ARBA" id="ARBA00023049"/>
    </source>
</evidence>
<dbReference type="Gene3D" id="1.10.1380.10">
    <property type="entry name" value="Neutral endopeptidase , domain2"/>
    <property type="match status" value="1"/>
</dbReference>
<feature type="domain" description="Peptidase M13 C-terminal" evidence="9">
    <location>
        <begin position="491"/>
        <end position="692"/>
    </location>
</feature>
<evidence type="ECO:0000256" key="3">
    <source>
        <dbReference type="ARBA" id="ARBA00022670"/>
    </source>
</evidence>
<comment type="similarity">
    <text evidence="2">Belongs to the peptidase M13 family.</text>
</comment>
<dbReference type="InterPro" id="IPR008753">
    <property type="entry name" value="Peptidase_M13_N"/>
</dbReference>
<feature type="signal peptide" evidence="8">
    <location>
        <begin position="1"/>
        <end position="26"/>
    </location>
</feature>
<dbReference type="Proteomes" id="UP001062776">
    <property type="component" value="Unassembled WGS sequence"/>
</dbReference>
<comment type="caution">
    <text evidence="11">The sequence shown here is derived from an EMBL/GenBank/DDBJ whole genome shotgun (WGS) entry which is preliminary data.</text>
</comment>
<dbReference type="SUPFAM" id="SSF55486">
    <property type="entry name" value="Metalloproteases ('zincins'), catalytic domain"/>
    <property type="match status" value="1"/>
</dbReference>
<dbReference type="PANTHER" id="PTHR11733:SF167">
    <property type="entry name" value="FI17812P1-RELATED"/>
    <property type="match status" value="1"/>
</dbReference>
<evidence type="ECO:0000256" key="1">
    <source>
        <dbReference type="ARBA" id="ARBA00001947"/>
    </source>
</evidence>
<keyword evidence="7" id="KW-0482">Metalloprotease</keyword>
<keyword evidence="8" id="KW-0732">Signal</keyword>
<dbReference type="EMBL" id="BAPV01000004">
    <property type="protein sequence ID" value="GBQ84531.1"/>
    <property type="molecule type" value="Genomic_DNA"/>
</dbReference>
<comment type="cofactor">
    <cofactor evidence="1">
        <name>Zn(2+)</name>
        <dbReference type="ChEBI" id="CHEBI:29105"/>
    </cofactor>
</comment>
<reference evidence="11" key="1">
    <citation type="submission" date="2013-04" db="EMBL/GenBank/DDBJ databases">
        <title>The genome sequencing project of 58 acetic acid bacteria.</title>
        <authorList>
            <person name="Okamoto-Kainuma A."/>
            <person name="Ishikawa M."/>
            <person name="Umino S."/>
            <person name="Koizumi Y."/>
            <person name="Shiwa Y."/>
            <person name="Yoshikawa H."/>
            <person name="Matsutani M."/>
            <person name="Matsushita K."/>
        </authorList>
    </citation>
    <scope>NUCLEOTIDE SEQUENCE</scope>
    <source>
        <strain evidence="11">NRIC 0535</strain>
    </source>
</reference>
<evidence type="ECO:0000313" key="12">
    <source>
        <dbReference type="Proteomes" id="UP001062776"/>
    </source>
</evidence>
<dbReference type="InterPro" id="IPR000718">
    <property type="entry name" value="Peptidase_M13"/>
</dbReference>
<keyword evidence="12" id="KW-1185">Reference proteome</keyword>